<dbReference type="InterPro" id="IPR010919">
    <property type="entry name" value="SAND-like_dom_sf"/>
</dbReference>
<dbReference type="FunFam" id="3.10.390.10:FF:000001">
    <property type="entry name" value="SKI family transcriptional corepressor 1"/>
    <property type="match status" value="1"/>
</dbReference>
<dbReference type="InterPro" id="IPR014890">
    <property type="entry name" value="c-SKI_SMAD4-bd_dom"/>
</dbReference>
<protein>
    <recommendedName>
        <fullName evidence="9">c-SKI SMAD4-binding domain-containing protein</fullName>
    </recommendedName>
</protein>
<dbReference type="InterPro" id="IPR023216">
    <property type="entry name" value="Tscrpt_reg_SKI_SnoN"/>
</dbReference>
<dbReference type="SUPFAM" id="SSF46955">
    <property type="entry name" value="Putative DNA-binding domain"/>
    <property type="match status" value="1"/>
</dbReference>
<dbReference type="OrthoDB" id="3938623at2759"/>
<evidence type="ECO:0000256" key="4">
    <source>
        <dbReference type="ARBA" id="ARBA00023015"/>
    </source>
</evidence>
<comment type="similarity">
    <text evidence="2">Belongs to the SKI family.</text>
</comment>
<dbReference type="CDD" id="cd21080">
    <property type="entry name" value="DHD_Skor"/>
    <property type="match status" value="1"/>
</dbReference>
<keyword evidence="4" id="KW-0805">Transcription regulation</keyword>
<dbReference type="GO" id="GO:0005667">
    <property type="term" value="C:transcription regulator complex"/>
    <property type="evidence" value="ECO:0007669"/>
    <property type="project" value="TreeGrafter"/>
</dbReference>
<dbReference type="SUPFAM" id="SSF63763">
    <property type="entry name" value="SAND domain-like"/>
    <property type="match status" value="1"/>
</dbReference>
<feature type="compositionally biased region" description="Low complexity" evidence="8">
    <location>
        <begin position="408"/>
        <end position="417"/>
    </location>
</feature>
<accession>A0A8B6HJD0</accession>
<dbReference type="FunFam" id="3.10.260.20:FF:000003">
    <property type="entry name" value="SKI family transcriptional corepressor 1 homolog-B-like"/>
    <property type="match status" value="1"/>
</dbReference>
<dbReference type="GO" id="GO:0000122">
    <property type="term" value="P:negative regulation of transcription by RNA polymerase II"/>
    <property type="evidence" value="ECO:0007669"/>
    <property type="project" value="TreeGrafter"/>
</dbReference>
<dbReference type="PANTHER" id="PTHR10005:SF26">
    <property type="entry name" value="CORL"/>
    <property type="match status" value="1"/>
</dbReference>
<dbReference type="GO" id="GO:0030514">
    <property type="term" value="P:negative regulation of BMP signaling pathway"/>
    <property type="evidence" value="ECO:0007669"/>
    <property type="project" value="TreeGrafter"/>
</dbReference>
<gene>
    <name evidence="10" type="ORF">MGAL_10B030638</name>
</gene>
<sequence length="639" mass="72370">MLTCSTPCSTCSNGCRNMKTSFEAGYSKKNTRLKFWSSEHNESIRDLTQIPPTPQKRAKPVMYVRNNHVTTVMLHGVSIVCLTIENKERLCLAQISNTLLKSYSYNEIHNRRVALGITCVQCTPVQLEILRRAGAMPISSRRCGMITKREAERLVKSFLEDNSPPKLPENFSFDVYHECGWGGRGKFEPSRYNSSRAKCIKCIYCNMYFSPNKFIFHFHKTPESKYNHPDAANFNSWRRHLKLVDFDADDVVHAWEDVKAMFNGGSRKRLLSTAIRGPSQSQTNHSQSSVKKPRVNVSSGENIDSCQNSYPPFPFLSVPGKSYPISPFNHSPPFGIGLHLNKDNFDAKTSSGFQTGWGLPSFMPSYGMMWNHGLINPNRLPVTNNNCYSLKVTNNDETRQACEREHGSPSSPESSPSYCDKNERFSAFRPVGRNVTCRSTPDSTKTDDKISCDEENDEINITDEIIETAGDEKEESLPITRDTKKGPISPAFISSDGQSSTEQDKEKKDLSDISTTTEKRTDKISPNTEENKTETNLSSEKKQDIPEQALDLCCKSSLHESAEDVVQLSKEDLQDQLKKEMDLRRQIEKEIMDIKDALSHELLQERHVRLTLHQKLKEAHEALSKFSNSITSTKADLNY</sequence>
<feature type="region of interest" description="Disordered" evidence="8">
    <location>
        <begin position="399"/>
        <end position="421"/>
    </location>
</feature>
<keyword evidence="6" id="KW-0539">Nucleus</keyword>
<evidence type="ECO:0000256" key="2">
    <source>
        <dbReference type="ARBA" id="ARBA00009513"/>
    </source>
</evidence>
<feature type="compositionally biased region" description="Acidic residues" evidence="8">
    <location>
        <begin position="453"/>
        <end position="466"/>
    </location>
</feature>
<dbReference type="EMBL" id="UYJE01010116">
    <property type="protein sequence ID" value="VDI79832.1"/>
    <property type="molecule type" value="Genomic_DNA"/>
</dbReference>
<feature type="region of interest" description="Disordered" evidence="8">
    <location>
        <begin position="275"/>
        <end position="303"/>
    </location>
</feature>
<dbReference type="Proteomes" id="UP000596742">
    <property type="component" value="Unassembled WGS sequence"/>
</dbReference>
<evidence type="ECO:0000313" key="11">
    <source>
        <dbReference type="Proteomes" id="UP000596742"/>
    </source>
</evidence>
<dbReference type="GO" id="GO:0046332">
    <property type="term" value="F:SMAD binding"/>
    <property type="evidence" value="ECO:0007669"/>
    <property type="project" value="InterPro"/>
</dbReference>
<evidence type="ECO:0000313" key="10">
    <source>
        <dbReference type="EMBL" id="VDI79832.1"/>
    </source>
</evidence>
<dbReference type="GO" id="GO:0000978">
    <property type="term" value="F:RNA polymerase II cis-regulatory region sequence-specific DNA binding"/>
    <property type="evidence" value="ECO:0007669"/>
    <property type="project" value="TreeGrafter"/>
</dbReference>
<dbReference type="Gene3D" id="3.10.390.10">
    <property type="entry name" value="SAND domain-like"/>
    <property type="match status" value="1"/>
</dbReference>
<dbReference type="Gene3D" id="3.10.260.20">
    <property type="entry name" value="Ski"/>
    <property type="match status" value="1"/>
</dbReference>
<comment type="caution">
    <text evidence="10">The sequence shown here is derived from an EMBL/GenBank/DDBJ whole genome shotgun (WGS) entry which is preliminary data.</text>
</comment>
<keyword evidence="7" id="KW-0175">Coiled coil</keyword>
<dbReference type="PANTHER" id="PTHR10005">
    <property type="entry name" value="SKI ONCOGENE-RELATED"/>
    <property type="match status" value="1"/>
</dbReference>
<dbReference type="GO" id="GO:0000981">
    <property type="term" value="F:DNA-binding transcription factor activity, RNA polymerase II-specific"/>
    <property type="evidence" value="ECO:0007669"/>
    <property type="project" value="TreeGrafter"/>
</dbReference>
<keyword evidence="3" id="KW-0678">Repressor</keyword>
<name>A0A8B6HJD0_MYTGA</name>
<feature type="coiled-coil region" evidence="7">
    <location>
        <begin position="570"/>
        <end position="597"/>
    </location>
</feature>
<evidence type="ECO:0000256" key="3">
    <source>
        <dbReference type="ARBA" id="ARBA00022491"/>
    </source>
</evidence>
<feature type="domain" description="c-SKI SMAD4-binding" evidence="9">
    <location>
        <begin position="172"/>
        <end position="263"/>
    </location>
</feature>
<feature type="compositionally biased region" description="Basic and acidic residues" evidence="8">
    <location>
        <begin position="502"/>
        <end position="544"/>
    </location>
</feature>
<feature type="region of interest" description="Disordered" evidence="8">
    <location>
        <begin position="433"/>
        <end position="544"/>
    </location>
</feature>
<dbReference type="AlphaFoldDB" id="A0A8B6HJD0"/>
<feature type="compositionally biased region" description="Polar residues" evidence="8">
    <location>
        <begin position="278"/>
        <end position="303"/>
    </location>
</feature>
<keyword evidence="11" id="KW-1185">Reference proteome</keyword>
<keyword evidence="5" id="KW-0804">Transcription</keyword>
<reference evidence="10" key="1">
    <citation type="submission" date="2018-11" db="EMBL/GenBank/DDBJ databases">
        <authorList>
            <person name="Alioto T."/>
            <person name="Alioto T."/>
        </authorList>
    </citation>
    <scope>NUCLEOTIDE SEQUENCE</scope>
</reference>
<evidence type="ECO:0000256" key="8">
    <source>
        <dbReference type="SAM" id="MobiDB-lite"/>
    </source>
</evidence>
<evidence type="ECO:0000256" key="1">
    <source>
        <dbReference type="ARBA" id="ARBA00004123"/>
    </source>
</evidence>
<evidence type="ECO:0000259" key="9">
    <source>
        <dbReference type="SMART" id="SM01046"/>
    </source>
</evidence>
<dbReference type="InterPro" id="IPR037000">
    <property type="entry name" value="Ski_DNA-bd_sf"/>
</dbReference>
<organism evidence="10 11">
    <name type="scientific">Mytilus galloprovincialis</name>
    <name type="common">Mediterranean mussel</name>
    <dbReference type="NCBI Taxonomy" id="29158"/>
    <lineage>
        <taxon>Eukaryota</taxon>
        <taxon>Metazoa</taxon>
        <taxon>Spiralia</taxon>
        <taxon>Lophotrochozoa</taxon>
        <taxon>Mollusca</taxon>
        <taxon>Bivalvia</taxon>
        <taxon>Autobranchia</taxon>
        <taxon>Pteriomorphia</taxon>
        <taxon>Mytilida</taxon>
        <taxon>Mytiloidea</taxon>
        <taxon>Mytilidae</taxon>
        <taxon>Mytilinae</taxon>
        <taxon>Mytilus</taxon>
    </lineage>
</organism>
<dbReference type="GO" id="GO:0005634">
    <property type="term" value="C:nucleus"/>
    <property type="evidence" value="ECO:0007669"/>
    <property type="project" value="UniProtKB-SubCell"/>
</dbReference>
<dbReference type="GO" id="GO:0005737">
    <property type="term" value="C:cytoplasm"/>
    <property type="evidence" value="ECO:0007669"/>
    <property type="project" value="TreeGrafter"/>
</dbReference>
<evidence type="ECO:0000256" key="7">
    <source>
        <dbReference type="SAM" id="Coils"/>
    </source>
</evidence>
<proteinExistence type="inferred from homology"/>
<dbReference type="Pfam" id="PF08782">
    <property type="entry name" value="c-SKI_SMAD_bind"/>
    <property type="match status" value="1"/>
</dbReference>
<dbReference type="SMART" id="SM01046">
    <property type="entry name" value="c-SKI_SMAD_bind"/>
    <property type="match status" value="1"/>
</dbReference>
<comment type="subcellular location">
    <subcellularLocation>
        <location evidence="1">Nucleus</location>
    </subcellularLocation>
</comment>
<evidence type="ECO:0000256" key="6">
    <source>
        <dbReference type="ARBA" id="ARBA00023242"/>
    </source>
</evidence>
<dbReference type="InterPro" id="IPR009061">
    <property type="entry name" value="DNA-bd_dom_put_sf"/>
</dbReference>
<evidence type="ECO:0000256" key="5">
    <source>
        <dbReference type="ARBA" id="ARBA00023163"/>
    </source>
</evidence>
<dbReference type="Pfam" id="PF02437">
    <property type="entry name" value="Ski_Sno_DHD"/>
    <property type="match status" value="1"/>
</dbReference>
<dbReference type="InterPro" id="IPR003380">
    <property type="entry name" value="SKI/SNO/DAC"/>
</dbReference>